<evidence type="ECO:0000256" key="5">
    <source>
        <dbReference type="ARBA" id="ARBA00022989"/>
    </source>
</evidence>
<evidence type="ECO:0000313" key="13">
    <source>
        <dbReference type="EMBL" id="MEP0818816.1"/>
    </source>
</evidence>
<dbReference type="InterPro" id="IPR013815">
    <property type="entry name" value="ATP_grasp_subdomain_1"/>
</dbReference>
<gene>
    <name evidence="13" type="ORF">NC998_17090</name>
</gene>
<evidence type="ECO:0000256" key="3">
    <source>
        <dbReference type="ARBA" id="ARBA00022679"/>
    </source>
</evidence>
<dbReference type="SUPFAM" id="SSF52009">
    <property type="entry name" value="Phosphohistidine domain"/>
    <property type="match status" value="1"/>
</dbReference>
<accession>A0ABV0JAM0</accession>
<dbReference type="InterPro" id="IPR036637">
    <property type="entry name" value="Phosphohistidine_dom_sf"/>
</dbReference>
<dbReference type="Pfam" id="PF02660">
    <property type="entry name" value="G3P_acyltransf"/>
    <property type="match status" value="1"/>
</dbReference>
<feature type="transmembrane region" description="Helical" evidence="10">
    <location>
        <begin position="48"/>
        <end position="75"/>
    </location>
</feature>
<dbReference type="InterPro" id="IPR008279">
    <property type="entry name" value="PEP-util_enz_mobile_dom"/>
</dbReference>
<evidence type="ECO:0000256" key="6">
    <source>
        <dbReference type="ARBA" id="ARBA00023098"/>
    </source>
</evidence>
<feature type="transmembrane region" description="Helical" evidence="10">
    <location>
        <begin position="143"/>
        <end position="176"/>
    </location>
</feature>
<keyword evidence="5 10" id="KW-1133">Transmembrane helix</keyword>
<evidence type="ECO:0000256" key="7">
    <source>
        <dbReference type="ARBA" id="ARBA00023136"/>
    </source>
</evidence>
<dbReference type="InterPro" id="IPR002192">
    <property type="entry name" value="PPDK_AMP/ATP-bd"/>
</dbReference>
<keyword evidence="14" id="KW-1185">Reference proteome</keyword>
<reference evidence="13 14" key="1">
    <citation type="submission" date="2022-04" db="EMBL/GenBank/DDBJ databases">
        <title>Positive selection, recombination, and allopatry shape intraspecific diversity of widespread and dominant cyanobacteria.</title>
        <authorList>
            <person name="Wei J."/>
            <person name="Shu W."/>
            <person name="Hu C."/>
        </authorList>
    </citation>
    <scope>NUCLEOTIDE SEQUENCE [LARGE SCALE GENOMIC DNA]</scope>
    <source>
        <strain evidence="13 14">GB2-A4</strain>
    </source>
</reference>
<evidence type="ECO:0000256" key="8">
    <source>
        <dbReference type="ARBA" id="ARBA00023209"/>
    </source>
</evidence>
<keyword evidence="2" id="KW-0444">Lipid biosynthesis</keyword>
<evidence type="ECO:0000256" key="1">
    <source>
        <dbReference type="ARBA" id="ARBA00022475"/>
    </source>
</evidence>
<keyword evidence="6" id="KW-0443">Lipid metabolism</keyword>
<feature type="domain" description="Pyruvate phosphate dikinase AMP/ATP-binding" evidence="12">
    <location>
        <begin position="261"/>
        <end position="456"/>
    </location>
</feature>
<dbReference type="SUPFAM" id="SSF56059">
    <property type="entry name" value="Glutathione synthetase ATP-binding domain-like"/>
    <property type="match status" value="1"/>
</dbReference>
<dbReference type="PANTHER" id="PTHR43615">
    <property type="entry name" value="PHOSPHOENOLPYRUVATE SYNTHASE-RELATED"/>
    <property type="match status" value="1"/>
</dbReference>
<dbReference type="Gene3D" id="3.30.1490.20">
    <property type="entry name" value="ATP-grasp fold, A domain"/>
    <property type="match status" value="1"/>
</dbReference>
<dbReference type="SMART" id="SM01207">
    <property type="entry name" value="G3P_acyltransf"/>
    <property type="match status" value="1"/>
</dbReference>
<comment type="caution">
    <text evidence="13">The sequence shown here is derived from an EMBL/GenBank/DDBJ whole genome shotgun (WGS) entry which is preliminary data.</text>
</comment>
<keyword evidence="4 10" id="KW-0812">Transmembrane</keyword>
<dbReference type="Gene3D" id="3.50.30.10">
    <property type="entry name" value="Phosphohistidine domain"/>
    <property type="match status" value="1"/>
</dbReference>
<evidence type="ECO:0000313" key="14">
    <source>
        <dbReference type="Proteomes" id="UP001464891"/>
    </source>
</evidence>
<feature type="transmembrane region" description="Helical" evidence="10">
    <location>
        <begin position="110"/>
        <end position="131"/>
    </location>
</feature>
<dbReference type="Gene3D" id="3.30.470.20">
    <property type="entry name" value="ATP-grasp fold, B domain"/>
    <property type="match status" value="1"/>
</dbReference>
<evidence type="ECO:0000259" key="11">
    <source>
        <dbReference type="Pfam" id="PF00391"/>
    </source>
</evidence>
<keyword evidence="13" id="KW-0012">Acyltransferase</keyword>
<keyword evidence="9" id="KW-1208">Phospholipid metabolism</keyword>
<keyword evidence="7 10" id="KW-0472">Membrane</keyword>
<protein>
    <submittedName>
        <fullName evidence="13">Glycerol-3-phosphate acyltransferase</fullName>
    </submittedName>
</protein>
<dbReference type="Pfam" id="PF01326">
    <property type="entry name" value="PPDK_N"/>
    <property type="match status" value="1"/>
</dbReference>
<feature type="domain" description="PEP-utilising enzyme mobile" evidence="11">
    <location>
        <begin position="897"/>
        <end position="967"/>
    </location>
</feature>
<dbReference type="Proteomes" id="UP001464891">
    <property type="component" value="Unassembled WGS sequence"/>
</dbReference>
<evidence type="ECO:0000256" key="9">
    <source>
        <dbReference type="ARBA" id="ARBA00023264"/>
    </source>
</evidence>
<evidence type="ECO:0000259" key="12">
    <source>
        <dbReference type="Pfam" id="PF01326"/>
    </source>
</evidence>
<dbReference type="Pfam" id="PF00391">
    <property type="entry name" value="PEP-utilizers"/>
    <property type="match status" value="1"/>
</dbReference>
<proteinExistence type="predicted"/>
<dbReference type="PANTHER" id="PTHR43615:SF1">
    <property type="entry name" value="PPDK_N DOMAIN-CONTAINING PROTEIN"/>
    <property type="match status" value="1"/>
</dbReference>
<dbReference type="InterPro" id="IPR003811">
    <property type="entry name" value="G3P_acylTferase_PlsY"/>
</dbReference>
<organism evidence="13 14">
    <name type="scientific">Trichocoleus desertorum GB2-A4</name>
    <dbReference type="NCBI Taxonomy" id="2933944"/>
    <lineage>
        <taxon>Bacteria</taxon>
        <taxon>Bacillati</taxon>
        <taxon>Cyanobacteriota</taxon>
        <taxon>Cyanophyceae</taxon>
        <taxon>Leptolyngbyales</taxon>
        <taxon>Trichocoleusaceae</taxon>
        <taxon>Trichocoleus</taxon>
    </lineage>
</organism>
<dbReference type="GO" id="GO:0016746">
    <property type="term" value="F:acyltransferase activity"/>
    <property type="evidence" value="ECO:0007669"/>
    <property type="project" value="UniProtKB-KW"/>
</dbReference>
<evidence type="ECO:0000256" key="10">
    <source>
        <dbReference type="SAM" id="Phobius"/>
    </source>
</evidence>
<dbReference type="RefSeq" id="WP_190433374.1">
    <property type="nucleotide sequence ID" value="NZ_JAMPKM010000010.1"/>
</dbReference>
<dbReference type="EMBL" id="JAMPKM010000010">
    <property type="protein sequence ID" value="MEP0818816.1"/>
    <property type="molecule type" value="Genomic_DNA"/>
</dbReference>
<dbReference type="InterPro" id="IPR051549">
    <property type="entry name" value="PEP_Utilizing_Enz"/>
</dbReference>
<keyword evidence="8" id="KW-0594">Phospholipid biosynthesis</keyword>
<evidence type="ECO:0000256" key="4">
    <source>
        <dbReference type="ARBA" id="ARBA00022692"/>
    </source>
</evidence>
<keyword evidence="1" id="KW-1003">Cell membrane</keyword>
<feature type="transmembrane region" description="Helical" evidence="10">
    <location>
        <begin position="7"/>
        <end position="28"/>
    </location>
</feature>
<name>A0ABV0JAM0_9CYAN</name>
<evidence type="ECO:0000256" key="2">
    <source>
        <dbReference type="ARBA" id="ARBA00022516"/>
    </source>
</evidence>
<sequence length="972" mass="106921">MNEVLGALIICIGCPLLGGLPLIGWLTYALTRKQLAKIGTGNVSVSAAFYHGGRVVGILAVLSEAFKGIAAVLIARYFFPQASEWELISLIALVMGRYWMAWGAGTTNVVWGYVVHDWMASLLVFILGGIGSTILREKRQGKILVLVLFPLITALLHPQESALIVAAIVLGSLMGWIYRKIPDDLDLTPEAGQPESQAVFKFFRGDRALVSLNRPLEAQKVGQKAATLSQLMRWGYPVPVGWVLPPGDDPTPLIEFLQPSSEKPLVVRSSAVGEDSELASAAGQYESILNVTSQGALERAIAQCLASYDQPGAIQYRRDRGLPEAAMAILVQQQIRGAFSGVAFSRDPIARQGEAVVIEALPGETQRIVSGQFTPEQYRVLVRESDLAQADSNWVLPADLELPVEGTGDLPPRLIQQVAFLARHLEARYHGLPQDIEWTYDGQTLWLLQSRPITTLLPIWTRKIAAEVIPGLIRPLTWSINRPLTCGVWGEIFGLVLGKRSRGLDFNETATLHHSRAYFNASLLGQTFLCMGLPPESLEFLTRGAKFSKPPLGSTLGNTPGLMRLLQREWQLDKDFRYDYQRQFAPLLTTLTREPAETLTAPALLERIDTILRVLKRATYYSILAPLSAALRQAILKVQDGEIDNSSTPEVAALRSLQEIANRNRHLVANLENPSAPTPEVFDALAALPNGQTLSDQLAQFLDTYGYLSEVGTDIAVPTWREDSKPVCDLFTQFLLTPPTAGEPLPAESRSPAWKVQRVQQRVSLKGQVTEVYSQLLAELRWSFVALEKLWLEQGLLSAAGDIFFLRFEEIWRLIQQSDADLASQVSRLIAERRSQLAQDNELVQVPALVYGNTPLTSITVHNWQPSQKLQGIGASPGQVEGRVKVLRSLQAIAEIDRETILVVPYTDSGWAPLLARAGGLIAEVGGRLSHGAIVAREYGIPAVMDVHDATHQLQDGQWVRIDGQQGTVEVL</sequence>
<keyword evidence="3" id="KW-0808">Transferase</keyword>